<dbReference type="PANTHER" id="PTHR24320">
    <property type="entry name" value="RETINOL DEHYDROGENASE"/>
    <property type="match status" value="1"/>
</dbReference>
<dbReference type="SUPFAM" id="SSF52343">
    <property type="entry name" value="Ferredoxin reductase-like, C-terminal NADP-linked domain"/>
    <property type="match status" value="1"/>
</dbReference>
<dbReference type="SUPFAM" id="SSF51735">
    <property type="entry name" value="NAD(P)-binding Rossmann-fold domains"/>
    <property type="match status" value="1"/>
</dbReference>
<dbReference type="Gene3D" id="3.40.50.720">
    <property type="entry name" value="NAD(P)-binding Rossmann-like Domain"/>
    <property type="match status" value="1"/>
</dbReference>
<comment type="similarity">
    <text evidence="2">Belongs to the short-chain dehydrogenases/reductases (SDR) family.</text>
</comment>
<keyword evidence="9" id="KW-1185">Reference proteome</keyword>
<keyword evidence="3" id="KW-0285">Flavoprotein</keyword>
<proteinExistence type="inferred from homology"/>
<evidence type="ECO:0000313" key="8">
    <source>
        <dbReference type="EMBL" id="KAF0329089.1"/>
    </source>
</evidence>
<dbReference type="PROSITE" id="PS51384">
    <property type="entry name" value="FAD_FR"/>
    <property type="match status" value="1"/>
</dbReference>
<dbReference type="Proteomes" id="UP000434172">
    <property type="component" value="Unassembled WGS sequence"/>
</dbReference>
<comment type="cofactor">
    <cofactor evidence="1">
        <name>FAD</name>
        <dbReference type="ChEBI" id="CHEBI:57692"/>
    </cofactor>
</comment>
<evidence type="ECO:0000256" key="2">
    <source>
        <dbReference type="ARBA" id="ARBA00006484"/>
    </source>
</evidence>
<dbReference type="Gene3D" id="2.40.30.10">
    <property type="entry name" value="Translation factors"/>
    <property type="match status" value="1"/>
</dbReference>
<feature type="domain" description="FAD-binding FR-type" evidence="7">
    <location>
        <begin position="13"/>
        <end position="230"/>
    </location>
</feature>
<evidence type="ECO:0000256" key="3">
    <source>
        <dbReference type="ARBA" id="ARBA00022630"/>
    </source>
</evidence>
<evidence type="ECO:0000259" key="7">
    <source>
        <dbReference type="PROSITE" id="PS51384"/>
    </source>
</evidence>
<organism evidence="8 9">
    <name type="scientific">Colletotrichum asianum</name>
    <dbReference type="NCBI Taxonomy" id="702518"/>
    <lineage>
        <taxon>Eukaryota</taxon>
        <taxon>Fungi</taxon>
        <taxon>Dikarya</taxon>
        <taxon>Ascomycota</taxon>
        <taxon>Pezizomycotina</taxon>
        <taxon>Sordariomycetes</taxon>
        <taxon>Hypocreomycetidae</taxon>
        <taxon>Glomerellales</taxon>
        <taxon>Glomerellaceae</taxon>
        <taxon>Colletotrichum</taxon>
        <taxon>Colletotrichum gloeosporioides species complex</taxon>
    </lineage>
</organism>
<evidence type="ECO:0000313" key="9">
    <source>
        <dbReference type="Proteomes" id="UP000434172"/>
    </source>
</evidence>
<keyword evidence="5" id="KW-0521">NADP</keyword>
<dbReference type="PRINTS" id="PR00081">
    <property type="entry name" value="GDHRDH"/>
</dbReference>
<dbReference type="Gene3D" id="1.20.990.10">
    <property type="entry name" value="NADPH-cytochrome p450 Reductase, Chain A, domain 3"/>
    <property type="match status" value="1"/>
</dbReference>
<dbReference type="PANTHER" id="PTHR24320:SF236">
    <property type="entry name" value="SHORT-CHAIN DEHYDROGENASE-RELATED"/>
    <property type="match status" value="1"/>
</dbReference>
<evidence type="ECO:0000256" key="4">
    <source>
        <dbReference type="ARBA" id="ARBA00022827"/>
    </source>
</evidence>
<dbReference type="Pfam" id="PF00667">
    <property type="entry name" value="FAD_binding_1"/>
    <property type="match status" value="1"/>
</dbReference>
<sequence length="671" mass="73206">MKENFEQETPNANDTIQAHVKDVKLLASGGTEPKYRIDLELPEGSTYEMGDILKIIPPNIQQVGEGFHQFMTNIRNSMAISGGTVLFSEADMCQPTTFEQLEWLIKYCTTDHDRATFEAAKAGFCGALSHLRPSVLQLLEGYPSIRIQAHQLSAILSELLPRSYFISSSPLKSPSTCSLIYSMAIRKIRGLSNEDGDTSIGMASHYLSQLRAGDSVTCSVETFSTRFRPPTELSTPLIMICDGVGIAPFVGFVMHRAELLRRHPALWDIITPALFFVGCHSLDDSVYVSELGSSGVVDLRNALSHGAGNDFKGDVQERVWADRQDVIKLWNIGAKVSICGSQSTCIGAGDVLRKLAMEGEFNMGNTISMFFPPSPTFVETDVPNQAGRVFIVTGGYSGVGYELSRMIWQRGGTVYIAGRDEVKAREAISVIEKDMTTDSIAGGLRFLKMALDDLVSIKAAADKFLAEEKRLDGLFNNAGVSNPPAGWVSAQGHEMQLATNCLGPYFLTKLLSPLLISTAKATETNGSVRVLFTTSIATHLGAPDGGIEVNKLLTPTNDQQVNYALSKTGNWFLADHFAKELGPRGVVSLVLNPGNLKTPLLRHFHWGVGALVSPLLYHPRFGAYTNLWAGFSPDIKLEDGGRWVEPWGRFHPNPRADVINAVKTKEQGGTG</sequence>
<dbReference type="Gene3D" id="3.40.50.80">
    <property type="entry name" value="Nucleotide-binding domain of ferredoxin-NADP reductase (FNR) module"/>
    <property type="match status" value="1"/>
</dbReference>
<gene>
    <name evidence="8" type="ORF">GQ607_003757</name>
</gene>
<dbReference type="EMBL" id="WOWK01000014">
    <property type="protein sequence ID" value="KAF0329089.1"/>
    <property type="molecule type" value="Genomic_DNA"/>
</dbReference>
<accession>A0A8H3WLG8</accession>
<dbReference type="InterPro" id="IPR003097">
    <property type="entry name" value="CysJ-like_FAD-binding"/>
</dbReference>
<keyword evidence="6" id="KW-0560">Oxidoreductase</keyword>
<dbReference type="InterPro" id="IPR017938">
    <property type="entry name" value="Riboflavin_synthase-like_b-brl"/>
</dbReference>
<dbReference type="InterPro" id="IPR002347">
    <property type="entry name" value="SDR_fam"/>
</dbReference>
<evidence type="ECO:0000256" key="1">
    <source>
        <dbReference type="ARBA" id="ARBA00001974"/>
    </source>
</evidence>
<evidence type="ECO:0000256" key="6">
    <source>
        <dbReference type="ARBA" id="ARBA00023002"/>
    </source>
</evidence>
<dbReference type="AlphaFoldDB" id="A0A8H3WLG8"/>
<dbReference type="InterPro" id="IPR017927">
    <property type="entry name" value="FAD-bd_FR_type"/>
</dbReference>
<dbReference type="Pfam" id="PF00106">
    <property type="entry name" value="adh_short"/>
    <property type="match status" value="1"/>
</dbReference>
<dbReference type="InterPro" id="IPR023173">
    <property type="entry name" value="NADPH_Cyt_P450_Rdtase_alpha"/>
</dbReference>
<dbReference type="SUPFAM" id="SSF63380">
    <property type="entry name" value="Riboflavin synthase domain-like"/>
    <property type="match status" value="1"/>
</dbReference>
<dbReference type="GO" id="GO:0016491">
    <property type="term" value="F:oxidoreductase activity"/>
    <property type="evidence" value="ECO:0007669"/>
    <property type="project" value="UniProtKB-KW"/>
</dbReference>
<protein>
    <submittedName>
        <fullName evidence="8">NADPH--cytochrome p450 reductase</fullName>
    </submittedName>
</protein>
<name>A0A8H3WLG8_9PEZI</name>
<dbReference type="InterPro" id="IPR039261">
    <property type="entry name" value="FNR_nucleotide-bd"/>
</dbReference>
<dbReference type="InterPro" id="IPR036291">
    <property type="entry name" value="NAD(P)-bd_dom_sf"/>
</dbReference>
<reference evidence="8 9" key="1">
    <citation type="submission" date="2019-12" db="EMBL/GenBank/DDBJ databases">
        <title>A genome sequence resource for the geographically widespread anthracnose pathogen Colletotrichum asianum.</title>
        <authorList>
            <person name="Meng Y."/>
        </authorList>
    </citation>
    <scope>NUCLEOTIDE SEQUENCE [LARGE SCALE GENOMIC DNA]</scope>
    <source>
        <strain evidence="8 9">ICMP 18580</strain>
    </source>
</reference>
<dbReference type="OrthoDB" id="191139at2759"/>
<comment type="caution">
    <text evidence="8">The sequence shown here is derived from an EMBL/GenBank/DDBJ whole genome shotgun (WGS) entry which is preliminary data.</text>
</comment>
<keyword evidence="4" id="KW-0274">FAD</keyword>
<evidence type="ECO:0000256" key="5">
    <source>
        <dbReference type="ARBA" id="ARBA00022857"/>
    </source>
</evidence>